<dbReference type="Proteomes" id="UP001556631">
    <property type="component" value="Unassembled WGS sequence"/>
</dbReference>
<keyword evidence="7 9" id="KW-0472">Membrane</keyword>
<gene>
    <name evidence="11" type="primary">ccsA</name>
    <name evidence="11" type="ORF">AB3X52_17025</name>
</gene>
<accession>A0ABV3T4Z5</accession>
<protein>
    <recommendedName>
        <fullName evidence="3">Heme exporter protein C</fullName>
    </recommendedName>
</protein>
<feature type="transmembrane region" description="Helical" evidence="9">
    <location>
        <begin position="117"/>
        <end position="136"/>
    </location>
</feature>
<evidence type="ECO:0000313" key="12">
    <source>
        <dbReference type="Proteomes" id="UP001556631"/>
    </source>
</evidence>
<reference evidence="11 12" key="1">
    <citation type="submission" date="2024-07" db="EMBL/GenBank/DDBJ databases">
        <authorList>
            <person name="Lee S."/>
            <person name="Kang M."/>
        </authorList>
    </citation>
    <scope>NUCLEOTIDE SEQUENCE [LARGE SCALE GENOMIC DNA]</scope>
    <source>
        <strain evidence="11 12">DS6</strain>
    </source>
</reference>
<evidence type="ECO:0000256" key="1">
    <source>
        <dbReference type="ARBA" id="ARBA00004141"/>
    </source>
</evidence>
<dbReference type="PANTHER" id="PTHR30071">
    <property type="entry name" value="HEME EXPORTER PROTEIN C"/>
    <property type="match status" value="1"/>
</dbReference>
<evidence type="ECO:0000256" key="4">
    <source>
        <dbReference type="ARBA" id="ARBA00022692"/>
    </source>
</evidence>
<organism evidence="11 12">
    <name type="scientific">Nocardioides eburneus</name>
    <dbReference type="NCBI Taxonomy" id="3231482"/>
    <lineage>
        <taxon>Bacteria</taxon>
        <taxon>Bacillati</taxon>
        <taxon>Actinomycetota</taxon>
        <taxon>Actinomycetes</taxon>
        <taxon>Propionibacteriales</taxon>
        <taxon>Nocardioidaceae</taxon>
        <taxon>Nocardioides</taxon>
    </lineage>
</organism>
<dbReference type="InterPro" id="IPR003557">
    <property type="entry name" value="Cyt_c_biogenesis_CcmC"/>
</dbReference>
<dbReference type="RefSeq" id="WP_367995291.1">
    <property type="nucleotide sequence ID" value="NZ_JBFPJR010000039.1"/>
</dbReference>
<evidence type="ECO:0000256" key="9">
    <source>
        <dbReference type="SAM" id="Phobius"/>
    </source>
</evidence>
<feature type="transmembrane region" description="Helical" evidence="9">
    <location>
        <begin position="83"/>
        <end position="105"/>
    </location>
</feature>
<comment type="similarity">
    <text evidence="2">Belongs to the CcmC/CycZ/HelC family.</text>
</comment>
<dbReference type="InterPro" id="IPR002541">
    <property type="entry name" value="Cyt_c_assembly"/>
</dbReference>
<evidence type="ECO:0000256" key="3">
    <source>
        <dbReference type="ARBA" id="ARBA00016463"/>
    </source>
</evidence>
<evidence type="ECO:0000256" key="8">
    <source>
        <dbReference type="SAM" id="MobiDB-lite"/>
    </source>
</evidence>
<keyword evidence="5" id="KW-0201">Cytochrome c-type biogenesis</keyword>
<comment type="caution">
    <text evidence="11">The sequence shown here is derived from an EMBL/GenBank/DDBJ whole genome shotgun (WGS) entry which is preliminary data.</text>
</comment>
<dbReference type="PANTHER" id="PTHR30071:SF1">
    <property type="entry name" value="CYTOCHROME B_B6 PROTEIN-RELATED"/>
    <property type="match status" value="1"/>
</dbReference>
<feature type="transmembrane region" description="Helical" evidence="9">
    <location>
        <begin position="52"/>
        <end position="71"/>
    </location>
</feature>
<evidence type="ECO:0000256" key="5">
    <source>
        <dbReference type="ARBA" id="ARBA00022748"/>
    </source>
</evidence>
<evidence type="ECO:0000256" key="6">
    <source>
        <dbReference type="ARBA" id="ARBA00022989"/>
    </source>
</evidence>
<evidence type="ECO:0000259" key="10">
    <source>
        <dbReference type="Pfam" id="PF01578"/>
    </source>
</evidence>
<dbReference type="PRINTS" id="PR01386">
    <property type="entry name" value="CCMCBIOGNSIS"/>
</dbReference>
<comment type="subcellular location">
    <subcellularLocation>
        <location evidence="1">Membrane</location>
        <topology evidence="1">Multi-pass membrane protein</topology>
    </subcellularLocation>
</comment>
<evidence type="ECO:0000256" key="7">
    <source>
        <dbReference type="ARBA" id="ARBA00023136"/>
    </source>
</evidence>
<keyword evidence="6 9" id="KW-1133">Transmembrane helix</keyword>
<feature type="domain" description="Cytochrome c assembly protein" evidence="10">
    <location>
        <begin position="18"/>
        <end position="172"/>
    </location>
</feature>
<dbReference type="Pfam" id="PF01578">
    <property type="entry name" value="Cytochrom_C_asm"/>
    <property type="match status" value="1"/>
</dbReference>
<keyword evidence="12" id="KW-1185">Reference proteome</keyword>
<evidence type="ECO:0000256" key="2">
    <source>
        <dbReference type="ARBA" id="ARBA00005840"/>
    </source>
</evidence>
<dbReference type="EMBL" id="JBFPJR010000039">
    <property type="protein sequence ID" value="MEX0429325.1"/>
    <property type="molecule type" value="Genomic_DNA"/>
</dbReference>
<keyword evidence="4 9" id="KW-0812">Transmembrane</keyword>
<dbReference type="InterPro" id="IPR045062">
    <property type="entry name" value="Cyt_c_biogenesis_CcsA/CcmC"/>
</dbReference>
<feature type="transmembrane region" description="Helical" evidence="9">
    <location>
        <begin position="12"/>
        <end position="32"/>
    </location>
</feature>
<proteinExistence type="inferred from homology"/>
<sequence>MVRSWASRAGARLGLAAVVVAVVAVPLALVVAPRAAIQGEPQRLMYAHVPAAWTAFAAFGCVALCSVAVLLRRRGPYDAVARAAAELGVAMTALAIAEGSVWGHSAWGVWWAWDPRLVSTALLLVSYVAYLALRSLPGDPERVHRRAAVAGLVFAVEVPVAHFSVLWWRTLHQPPTVLRPSLSPPIAPLMLLALLTSVAAFTLAGAWYVRRRVLQLGDRATSSGVVDHRGVAAGSARIIADPDSMTPASTTHEPTTAEETRA</sequence>
<name>A0ABV3T4Z5_9ACTN</name>
<feature type="transmembrane region" description="Helical" evidence="9">
    <location>
        <begin position="188"/>
        <end position="209"/>
    </location>
</feature>
<feature type="transmembrane region" description="Helical" evidence="9">
    <location>
        <begin position="148"/>
        <end position="168"/>
    </location>
</feature>
<feature type="region of interest" description="Disordered" evidence="8">
    <location>
        <begin position="241"/>
        <end position="262"/>
    </location>
</feature>
<evidence type="ECO:0000313" key="11">
    <source>
        <dbReference type="EMBL" id="MEX0429325.1"/>
    </source>
</evidence>